<keyword evidence="1" id="KW-0732">Signal</keyword>
<organism evidence="2 3">
    <name type="scientific">Pedobacter psychroterrae</name>
    <dbReference type="NCBI Taxonomy" id="2530453"/>
    <lineage>
        <taxon>Bacteria</taxon>
        <taxon>Pseudomonadati</taxon>
        <taxon>Bacteroidota</taxon>
        <taxon>Sphingobacteriia</taxon>
        <taxon>Sphingobacteriales</taxon>
        <taxon>Sphingobacteriaceae</taxon>
        <taxon>Pedobacter</taxon>
    </lineage>
</organism>
<comment type="caution">
    <text evidence="2">The sequence shown here is derived from an EMBL/GenBank/DDBJ whole genome shotgun (WGS) entry which is preliminary data.</text>
</comment>
<sequence length="394" mass="42623">MKTLTKCAVVLLLLTNYVHAQEGPVQTKTFTKTFAADNSDKLMLSNQYGSIQIKIWDRKEVKADVDIKAYSNNDADAQKLLDEVSIEADKTGDQIAFKTKMDQNNKSWGNMTRNGKKWRREVKVNYIVYMPAGNALTLSQTYGNVTMGDLSGALYAKVQYGNFTAQNLGNANNYVSVQYGNTDIQSLNGAVIKQQYGSGVNIGTVGRLNLDAQYAAVKVGTIKENATIKQQYGSGLTIGSVDNLDLNAQYASVNITTIKGSAKINQQYNNLVIGTVGKLDLTTQYTAANVGTLNGDGKFNMDYNKLNIGAVTNGCKALTIDGDYLGITITFNDNYNADFEVRTSYASFKYGEKTASRSVGNNDNSTSKHYAGKIGSGGGATVSVKADYGSVAFK</sequence>
<dbReference type="Proteomes" id="UP000293347">
    <property type="component" value="Unassembled WGS sequence"/>
</dbReference>
<evidence type="ECO:0000313" key="3">
    <source>
        <dbReference type="Proteomes" id="UP000293347"/>
    </source>
</evidence>
<proteinExistence type="predicted"/>
<dbReference type="AlphaFoldDB" id="A0A4R0NSV2"/>
<feature type="signal peptide" evidence="1">
    <location>
        <begin position="1"/>
        <end position="20"/>
    </location>
</feature>
<keyword evidence="3" id="KW-1185">Reference proteome</keyword>
<reference evidence="2 3" key="1">
    <citation type="submission" date="2019-02" db="EMBL/GenBank/DDBJ databases">
        <title>Pedobacter sp. RP-1-14 sp. nov., isolated from Arctic soil.</title>
        <authorList>
            <person name="Dahal R.H."/>
        </authorList>
    </citation>
    <scope>NUCLEOTIDE SEQUENCE [LARGE SCALE GENOMIC DNA]</scope>
    <source>
        <strain evidence="2 3">RP-1-14</strain>
    </source>
</reference>
<dbReference type="EMBL" id="SJSL01000001">
    <property type="protein sequence ID" value="TCD02993.1"/>
    <property type="molecule type" value="Genomic_DNA"/>
</dbReference>
<dbReference type="OrthoDB" id="1117657at2"/>
<gene>
    <name evidence="2" type="ORF">EZ437_03165</name>
</gene>
<evidence type="ECO:0008006" key="4">
    <source>
        <dbReference type="Google" id="ProtNLM"/>
    </source>
</evidence>
<accession>A0A4R0NSV2</accession>
<evidence type="ECO:0000313" key="2">
    <source>
        <dbReference type="EMBL" id="TCD02993.1"/>
    </source>
</evidence>
<feature type="chain" id="PRO_5020227400" description="Adhesin" evidence="1">
    <location>
        <begin position="21"/>
        <end position="394"/>
    </location>
</feature>
<dbReference type="RefSeq" id="WP_131593159.1">
    <property type="nucleotide sequence ID" value="NZ_SJSL01000001.1"/>
</dbReference>
<evidence type="ECO:0000256" key="1">
    <source>
        <dbReference type="SAM" id="SignalP"/>
    </source>
</evidence>
<name>A0A4R0NSV2_9SPHI</name>
<protein>
    <recommendedName>
        <fullName evidence="4">Adhesin</fullName>
    </recommendedName>
</protein>